<keyword evidence="3 7" id="KW-0812">Transmembrane</keyword>
<evidence type="ECO:0000256" key="5">
    <source>
        <dbReference type="ARBA" id="ARBA00023136"/>
    </source>
</evidence>
<feature type="transmembrane region" description="Helical" evidence="8">
    <location>
        <begin position="265"/>
        <end position="289"/>
    </location>
</feature>
<dbReference type="GO" id="GO:0042773">
    <property type="term" value="P:ATP synthesis coupled electron transport"/>
    <property type="evidence" value="ECO:0007669"/>
    <property type="project" value="InterPro"/>
</dbReference>
<feature type="transmembrane region" description="Helical" evidence="8">
    <location>
        <begin position="106"/>
        <end position="124"/>
    </location>
</feature>
<gene>
    <name evidence="10" type="ORF">F6J89_11060</name>
</gene>
<dbReference type="PANTHER" id="PTHR43507">
    <property type="entry name" value="NADH-UBIQUINONE OXIDOREDUCTASE CHAIN 4"/>
    <property type="match status" value="1"/>
</dbReference>
<feature type="transmembrane region" description="Helical" evidence="8">
    <location>
        <begin position="201"/>
        <end position="219"/>
    </location>
</feature>
<dbReference type="InterPro" id="IPR001750">
    <property type="entry name" value="ND/Mrp_TM"/>
</dbReference>
<dbReference type="AlphaFoldDB" id="A0A6B3NFV4"/>
<feature type="transmembrane region" description="Helical" evidence="8">
    <location>
        <begin position="73"/>
        <end position="94"/>
    </location>
</feature>
<dbReference type="Pfam" id="PF00361">
    <property type="entry name" value="Proton_antipo_M"/>
    <property type="match status" value="1"/>
</dbReference>
<proteinExistence type="inferred from homology"/>
<feature type="transmembrane region" description="Helical" evidence="8">
    <location>
        <begin position="324"/>
        <end position="344"/>
    </location>
</feature>
<feature type="domain" description="NADH:quinone oxidoreductase/Mrp antiporter transmembrane" evidence="9">
    <location>
        <begin position="124"/>
        <end position="417"/>
    </location>
</feature>
<organism evidence="10">
    <name type="scientific">Symploca sp. SIO1C4</name>
    <dbReference type="NCBI Taxonomy" id="2607765"/>
    <lineage>
        <taxon>Bacteria</taxon>
        <taxon>Bacillati</taxon>
        <taxon>Cyanobacteriota</taxon>
        <taxon>Cyanophyceae</taxon>
        <taxon>Coleofasciculales</taxon>
        <taxon>Coleofasciculaceae</taxon>
        <taxon>Symploca</taxon>
    </lineage>
</organism>
<feature type="transmembrane region" description="Helical" evidence="8">
    <location>
        <begin position="160"/>
        <end position="181"/>
    </location>
</feature>
<protein>
    <submittedName>
        <fullName evidence="10">NADH-quinone oxidoreductase subunit M</fullName>
    </submittedName>
</protein>
<comment type="similarity">
    <text evidence="2">Belongs to the complex I subunit 4 family.</text>
</comment>
<evidence type="ECO:0000256" key="1">
    <source>
        <dbReference type="ARBA" id="ARBA00004127"/>
    </source>
</evidence>
<evidence type="ECO:0000256" key="7">
    <source>
        <dbReference type="RuleBase" id="RU000320"/>
    </source>
</evidence>
<comment type="subcellular location">
    <subcellularLocation>
        <location evidence="1">Endomembrane system</location>
        <topology evidence="1">Multi-pass membrane protein</topology>
    </subcellularLocation>
    <subcellularLocation>
        <location evidence="7">Membrane</location>
        <topology evidence="7">Multi-pass membrane protein</topology>
    </subcellularLocation>
</comment>
<feature type="transmembrane region" description="Helical" evidence="8">
    <location>
        <begin position="28"/>
        <end position="45"/>
    </location>
</feature>
<reference evidence="10" key="1">
    <citation type="submission" date="2019-11" db="EMBL/GenBank/DDBJ databases">
        <title>Genomic insights into an expanded diversity of filamentous marine cyanobacteria reveals the extraordinary biosynthetic potential of Moorea and Okeania.</title>
        <authorList>
            <person name="Ferreira Leao T."/>
            <person name="Wang M."/>
            <person name="Moss N."/>
            <person name="Da Silva R."/>
            <person name="Sanders J."/>
            <person name="Nurk S."/>
            <person name="Gurevich A."/>
            <person name="Humphrey G."/>
            <person name="Reher R."/>
            <person name="Zhu Q."/>
            <person name="Belda-Ferre P."/>
            <person name="Glukhov E."/>
            <person name="Rex R."/>
            <person name="Dorrestein P.C."/>
            <person name="Knight R."/>
            <person name="Pevzner P."/>
            <person name="Gerwick W.H."/>
            <person name="Gerwick L."/>
        </authorList>
    </citation>
    <scope>NUCLEOTIDE SEQUENCE</scope>
    <source>
        <strain evidence="10">SIO1C4</strain>
    </source>
</reference>
<feature type="transmembrane region" description="Helical" evidence="8">
    <location>
        <begin position="231"/>
        <end position="253"/>
    </location>
</feature>
<dbReference type="GO" id="GO:0008137">
    <property type="term" value="F:NADH dehydrogenase (ubiquinone) activity"/>
    <property type="evidence" value="ECO:0007669"/>
    <property type="project" value="InterPro"/>
</dbReference>
<dbReference type="PANTHER" id="PTHR43507:SF21">
    <property type="entry name" value="NAD(P)H-QUINONE OXIDOREDUCTASE CHAIN 4, CHLOROPLASTIC"/>
    <property type="match status" value="1"/>
</dbReference>
<feature type="transmembrane region" description="Helical" evidence="8">
    <location>
        <begin position="6"/>
        <end position="23"/>
    </location>
</feature>
<feature type="transmembrane region" description="Helical" evidence="8">
    <location>
        <begin position="403"/>
        <end position="425"/>
    </location>
</feature>
<name>A0A6B3NFV4_9CYAN</name>
<dbReference type="GO" id="GO:0003954">
    <property type="term" value="F:NADH dehydrogenase activity"/>
    <property type="evidence" value="ECO:0007669"/>
    <property type="project" value="TreeGrafter"/>
</dbReference>
<dbReference type="GO" id="GO:0048039">
    <property type="term" value="F:ubiquinone binding"/>
    <property type="evidence" value="ECO:0007669"/>
    <property type="project" value="TreeGrafter"/>
</dbReference>
<keyword evidence="4 8" id="KW-1133">Transmembrane helix</keyword>
<dbReference type="EMBL" id="JAAHFQ010000176">
    <property type="protein sequence ID" value="NER28148.1"/>
    <property type="molecule type" value="Genomic_DNA"/>
</dbReference>
<feature type="transmembrane region" description="Helical" evidence="8">
    <location>
        <begin position="130"/>
        <end position="148"/>
    </location>
</feature>
<dbReference type="GO" id="GO:0016020">
    <property type="term" value="C:membrane"/>
    <property type="evidence" value="ECO:0007669"/>
    <property type="project" value="UniProtKB-SubCell"/>
</dbReference>
<dbReference type="GO" id="GO:0015990">
    <property type="term" value="P:electron transport coupled proton transport"/>
    <property type="evidence" value="ECO:0007669"/>
    <property type="project" value="TreeGrafter"/>
</dbReference>
<accession>A0A6B3NFV4</accession>
<feature type="transmembrane region" description="Helical" evidence="8">
    <location>
        <begin position="449"/>
        <end position="469"/>
    </location>
</feature>
<evidence type="ECO:0000259" key="9">
    <source>
        <dbReference type="Pfam" id="PF00361"/>
    </source>
</evidence>
<comment type="caution">
    <text evidence="10">The sequence shown here is derived from an EMBL/GenBank/DDBJ whole genome shotgun (WGS) entry which is preliminary data.</text>
</comment>
<evidence type="ECO:0000256" key="6">
    <source>
        <dbReference type="ARBA" id="ARBA00025624"/>
    </source>
</evidence>
<evidence type="ECO:0000256" key="2">
    <source>
        <dbReference type="ARBA" id="ARBA00009025"/>
    </source>
</evidence>
<dbReference type="PRINTS" id="PR01437">
    <property type="entry name" value="NUOXDRDTASE4"/>
</dbReference>
<evidence type="ECO:0000256" key="3">
    <source>
        <dbReference type="ARBA" id="ARBA00022692"/>
    </source>
</evidence>
<evidence type="ECO:0000313" key="10">
    <source>
        <dbReference type="EMBL" id="NER28148.1"/>
    </source>
</evidence>
<dbReference type="NCBIfam" id="TIGR01972">
    <property type="entry name" value="NDH_I_M"/>
    <property type="match status" value="1"/>
</dbReference>
<evidence type="ECO:0000256" key="4">
    <source>
        <dbReference type="ARBA" id="ARBA00022989"/>
    </source>
</evidence>
<sequence>MLSILIWFPVLGAIAIGFLPLPLARLKLITLTISGIVLLWTLWLMNQFDFNNPLLQLQEYIPWLTSLGLNYNLGVDGLSLPLLALNSFLTWIAIYSSSEQTNRPRLFYALILLVSGAVAGAFLAQNLLLFFLFYELELIPFYLLIAIWGGEKRGYAATKFLLYTAVSGALILAGFLGLIWFTGASSFAYESIAGQTLPLGLQILLLSVLLIGFGIKIPLVPLHTWLPDTYVAASSPVVILLGGVLAKLGAYGILRFGLGLFPEAWATLAPGLATWATVSVLYGAMVAIAQKDIKRMVAYSSIGHMGYILLGGASLTALSLVGAVAQMVAHGLILAILFHLVGVVEAKVGTRELDVLNGLMNPIRGLPLISALLVLSGMASAGIPGLVGFVAEFLVFQGSYSVFRLQTLLCVVGSGLTAVYFVILLNRTCFGKLDNAIAYFPKVEWRERVPALILAVTILFLGIQPTWLVRWSESTTTAMVAAIPKAQTELVAIEQGDSRQEPGIRTKKMEDTVAKAGISLPNN</sequence>
<dbReference type="GO" id="GO:0012505">
    <property type="term" value="C:endomembrane system"/>
    <property type="evidence" value="ECO:0007669"/>
    <property type="project" value="UniProtKB-SubCell"/>
</dbReference>
<feature type="transmembrane region" description="Helical" evidence="8">
    <location>
        <begin position="365"/>
        <end position="391"/>
    </location>
</feature>
<dbReference type="InterPro" id="IPR010227">
    <property type="entry name" value="NADH_Q_OxRdtase_chainM/4"/>
</dbReference>
<evidence type="ECO:0000256" key="8">
    <source>
        <dbReference type="SAM" id="Phobius"/>
    </source>
</evidence>
<dbReference type="NCBIfam" id="NF005611">
    <property type="entry name" value="PRK07363.1"/>
    <property type="match status" value="1"/>
</dbReference>
<keyword evidence="5 8" id="KW-0472">Membrane</keyword>
<comment type="function">
    <text evidence="6">NDH-1 shuttles electrons from NAD(P)H, via FMN and iron-sulfur (Fe-S) centers, to quinones in the respiratory chain. The immediate electron acceptor for the enzyme in this species is believed to be plastoquinone. Couples the redox reaction to proton translocation (for every two electrons transferred, four hydrogen ions are translocated across the cytoplasmic membrane), and thus conserves the redox energy in a proton gradient.</text>
</comment>
<dbReference type="InterPro" id="IPR003918">
    <property type="entry name" value="NADH_UbQ_OxRdtase"/>
</dbReference>
<feature type="transmembrane region" description="Helical" evidence="8">
    <location>
        <begin position="296"/>
        <end position="318"/>
    </location>
</feature>